<evidence type="ECO:0000313" key="4">
    <source>
        <dbReference type="EMBL" id="MDV2477971.1"/>
    </source>
</evidence>
<dbReference type="Pfam" id="PF01039">
    <property type="entry name" value="Carboxyl_trans"/>
    <property type="match status" value="1"/>
</dbReference>
<dbReference type="PANTHER" id="PTHR43842">
    <property type="entry name" value="PROPIONYL-COA CARBOXYLASE BETA CHAIN"/>
    <property type="match status" value="1"/>
</dbReference>
<evidence type="ECO:0000259" key="3">
    <source>
        <dbReference type="PROSITE" id="PS50989"/>
    </source>
</evidence>
<proteinExistence type="inferred from homology"/>
<evidence type="ECO:0000313" key="5">
    <source>
        <dbReference type="Proteomes" id="UP001275440"/>
    </source>
</evidence>
<protein>
    <submittedName>
        <fullName evidence="4">Propionyl-CoA carboxylase</fullName>
    </submittedName>
</protein>
<dbReference type="SUPFAM" id="SSF52096">
    <property type="entry name" value="ClpP/crotonase"/>
    <property type="match status" value="2"/>
</dbReference>
<comment type="caution">
    <text evidence="4">The sequence shown here is derived from an EMBL/GenBank/DDBJ whole genome shotgun (WGS) entry which is preliminary data.</text>
</comment>
<dbReference type="PANTHER" id="PTHR43842:SF2">
    <property type="entry name" value="PROPIONYL-COA CARBOXYLASE BETA CHAIN, MITOCHONDRIAL"/>
    <property type="match status" value="1"/>
</dbReference>
<name>A0ABU3WVE6_9NOCA</name>
<feature type="domain" description="CoA carboxyltransferase N-terminal" evidence="2">
    <location>
        <begin position="2"/>
        <end position="265"/>
    </location>
</feature>
<organism evidence="4 5">
    <name type="scientific">Rhodococcus zopfii</name>
    <dbReference type="NCBI Taxonomy" id="43772"/>
    <lineage>
        <taxon>Bacteria</taxon>
        <taxon>Bacillati</taxon>
        <taxon>Actinomycetota</taxon>
        <taxon>Actinomycetes</taxon>
        <taxon>Mycobacteriales</taxon>
        <taxon>Nocardiaceae</taxon>
        <taxon>Rhodococcus</taxon>
    </lineage>
</organism>
<gene>
    <name evidence="4" type="ORF">F8M49_25890</name>
</gene>
<dbReference type="PROSITE" id="PS50989">
    <property type="entry name" value="COA_CT_CTER"/>
    <property type="match status" value="1"/>
</dbReference>
<evidence type="ECO:0000259" key="2">
    <source>
        <dbReference type="PROSITE" id="PS50980"/>
    </source>
</evidence>
<sequence length="522" mass="57252">MTFTWDSALTELHGRREVAAKLGGSERVARQHEQGRLTVRERIERITTDFVEVGEFARFPNRDAAGNDLGSLPSSYVCGLGTVDGRRIAIGGEDFTVRAGAPQSYLDRWKGGMGGFVEDLAHQYRIPLVLFMEGIGGDVAAQDEKGHSYLVSSMSWKRSFELMSEVPVLVAVLGSAAGGTAGRAVISHFSVISAGSVLFAGGPPVVRRALGRDVDKHELGGAEMHTRVSGAIDNLADDEADALAQIRRVLSYLPQNVWELPPRGDRSDPVDRSCDELLRIVPENRRRPYKMREVLTTIVDRDSYFEMGPEWGKAVITAFARIDGIPVGVIASNPMHLAGALDGAAAEKQIRFVDLCSTFHLPIVYFVDVPGFMVGPDAERAGVVRMGMRAIQSIVEAEVPVVTVHVRKAYGMAVSATANPDALGLRIAWPSGEWGDMPIEGGVEAGFRREIEQADDPDAFRRSVEQRLLDAADPWKTVEAFGMEMMIDPRHTRRIVAQFLDASLHTLKTKLGPPQRRWTMRP</sequence>
<dbReference type="InterPro" id="IPR034733">
    <property type="entry name" value="AcCoA_carboxyl_beta"/>
</dbReference>
<accession>A0ABU3WVE6</accession>
<feature type="domain" description="CoA carboxyltransferase C-terminal" evidence="3">
    <location>
        <begin position="269"/>
        <end position="502"/>
    </location>
</feature>
<comment type="similarity">
    <text evidence="1">Belongs to the AccD/PCCB family.</text>
</comment>
<dbReference type="InterPro" id="IPR051047">
    <property type="entry name" value="AccD/PCCB"/>
</dbReference>
<keyword evidence="5" id="KW-1185">Reference proteome</keyword>
<evidence type="ECO:0000256" key="1">
    <source>
        <dbReference type="ARBA" id="ARBA00006102"/>
    </source>
</evidence>
<dbReference type="EMBL" id="WBMO01000005">
    <property type="protein sequence ID" value="MDV2477971.1"/>
    <property type="molecule type" value="Genomic_DNA"/>
</dbReference>
<dbReference type="PROSITE" id="PS50980">
    <property type="entry name" value="COA_CT_NTER"/>
    <property type="match status" value="1"/>
</dbReference>
<dbReference type="Gene3D" id="3.90.226.10">
    <property type="entry name" value="2-enoyl-CoA Hydratase, Chain A, domain 1"/>
    <property type="match status" value="2"/>
</dbReference>
<reference evidence="4 5" key="1">
    <citation type="submission" date="2019-10" db="EMBL/GenBank/DDBJ databases">
        <title>Draft Genome Assembly of Rhodococcus zopfii DSM44189.</title>
        <authorList>
            <person name="Sutton J.M."/>
            <person name="Akob D.M."/>
            <person name="Bushman T.J."/>
        </authorList>
    </citation>
    <scope>NUCLEOTIDE SEQUENCE [LARGE SCALE GENOMIC DNA]</scope>
    <source>
        <strain evidence="4 5">DSM 44189</strain>
    </source>
</reference>
<dbReference type="InterPro" id="IPR011762">
    <property type="entry name" value="COA_CT_N"/>
</dbReference>
<dbReference type="InterPro" id="IPR011763">
    <property type="entry name" value="COA_CT_C"/>
</dbReference>
<dbReference type="Proteomes" id="UP001275440">
    <property type="component" value="Unassembled WGS sequence"/>
</dbReference>
<dbReference type="InterPro" id="IPR029045">
    <property type="entry name" value="ClpP/crotonase-like_dom_sf"/>
</dbReference>